<evidence type="ECO:0000256" key="6">
    <source>
        <dbReference type="ARBA" id="ARBA00023136"/>
    </source>
</evidence>
<name>A0ABV3PS43_9HYPH</name>
<keyword evidence="4 7" id="KW-0812">Transmembrane</keyword>
<dbReference type="PANTHER" id="PTHR30086">
    <property type="entry name" value="ARGININE EXPORTER PROTEIN ARGO"/>
    <property type="match status" value="1"/>
</dbReference>
<feature type="transmembrane region" description="Helical" evidence="7">
    <location>
        <begin position="181"/>
        <end position="200"/>
    </location>
</feature>
<feature type="transmembrane region" description="Helical" evidence="7">
    <location>
        <begin position="66"/>
        <end position="87"/>
    </location>
</feature>
<dbReference type="PIRSF" id="PIRSF006324">
    <property type="entry name" value="LeuE"/>
    <property type="match status" value="1"/>
</dbReference>
<accession>A0ABV3PS43</accession>
<evidence type="ECO:0000256" key="4">
    <source>
        <dbReference type="ARBA" id="ARBA00022692"/>
    </source>
</evidence>
<comment type="caution">
    <text evidence="8">The sequence shown here is derived from an EMBL/GenBank/DDBJ whole genome shotgun (WGS) entry which is preliminary data.</text>
</comment>
<protein>
    <submittedName>
        <fullName evidence="8">LysE family translocator</fullName>
    </submittedName>
</protein>
<sequence length="203" mass="21956">MSLDYLVTALVIILLPGTGVLYTLALGLSQGWRASALAAFGCTLGILPHLAAAIVGLAALLHASAVAFQVLSYLGAAYLLYMAWSVWRDGSTLQLSGEQQRLRPARIILKGVVLNILNPKLSLFFLAFLPQFVPPAAEWPIATMTELSFWFMALTFLVFLGYGACASAVRSQVARRPVTLIWLRRGFALAFAGLGLKLAFSRL</sequence>
<organism evidence="8 9">
    <name type="scientific">Labrys neptuniae</name>
    <dbReference type="NCBI Taxonomy" id="376174"/>
    <lineage>
        <taxon>Bacteria</taxon>
        <taxon>Pseudomonadati</taxon>
        <taxon>Pseudomonadota</taxon>
        <taxon>Alphaproteobacteria</taxon>
        <taxon>Hyphomicrobiales</taxon>
        <taxon>Xanthobacteraceae</taxon>
        <taxon>Labrys</taxon>
    </lineage>
</organism>
<comment type="subcellular location">
    <subcellularLocation>
        <location evidence="1">Cell membrane</location>
        <topology evidence="1">Multi-pass membrane protein</topology>
    </subcellularLocation>
</comment>
<gene>
    <name evidence="8" type="ORF">ABXS05_23110</name>
</gene>
<feature type="transmembrane region" description="Helical" evidence="7">
    <location>
        <begin position="37"/>
        <end position="60"/>
    </location>
</feature>
<feature type="transmembrane region" description="Helical" evidence="7">
    <location>
        <begin position="6"/>
        <end position="25"/>
    </location>
</feature>
<evidence type="ECO:0000313" key="8">
    <source>
        <dbReference type="EMBL" id="MEW9308462.1"/>
    </source>
</evidence>
<dbReference type="RefSeq" id="WP_311938590.1">
    <property type="nucleotide sequence ID" value="NZ_JAVSCS010000019.1"/>
</dbReference>
<evidence type="ECO:0000256" key="3">
    <source>
        <dbReference type="ARBA" id="ARBA00022475"/>
    </source>
</evidence>
<evidence type="ECO:0000256" key="5">
    <source>
        <dbReference type="ARBA" id="ARBA00022989"/>
    </source>
</evidence>
<dbReference type="Proteomes" id="UP001555786">
    <property type="component" value="Unassembled WGS sequence"/>
</dbReference>
<feature type="transmembrane region" description="Helical" evidence="7">
    <location>
        <begin position="149"/>
        <end position="169"/>
    </location>
</feature>
<proteinExistence type="inferred from homology"/>
<keyword evidence="3" id="KW-1003">Cell membrane</keyword>
<dbReference type="PANTHER" id="PTHR30086:SF14">
    <property type="entry name" value="HOMOSERINE_HOMOSERINE LACTONE EFFLUX PROTEIN"/>
    <property type="match status" value="1"/>
</dbReference>
<dbReference type="InterPro" id="IPR001123">
    <property type="entry name" value="LeuE-type"/>
</dbReference>
<comment type="similarity">
    <text evidence="2">Belongs to the Rht family.</text>
</comment>
<evidence type="ECO:0000256" key="1">
    <source>
        <dbReference type="ARBA" id="ARBA00004651"/>
    </source>
</evidence>
<evidence type="ECO:0000313" key="9">
    <source>
        <dbReference type="Proteomes" id="UP001555786"/>
    </source>
</evidence>
<feature type="transmembrane region" description="Helical" evidence="7">
    <location>
        <begin position="107"/>
        <end position="129"/>
    </location>
</feature>
<reference evidence="8 9" key="1">
    <citation type="submission" date="2024-07" db="EMBL/GenBank/DDBJ databases">
        <title>Description of Labrys sedimenti sp. nov., isolated from a diclofenac-degrading enrichment culture.</title>
        <authorList>
            <person name="Tancsics A."/>
            <person name="Csepanyi A."/>
        </authorList>
    </citation>
    <scope>NUCLEOTIDE SEQUENCE [LARGE SCALE GENOMIC DNA]</scope>
    <source>
        <strain evidence="8 9">LMG 23578</strain>
    </source>
</reference>
<keyword evidence="6 7" id="KW-0472">Membrane</keyword>
<keyword evidence="5 7" id="KW-1133">Transmembrane helix</keyword>
<dbReference type="Pfam" id="PF01810">
    <property type="entry name" value="LysE"/>
    <property type="match status" value="1"/>
</dbReference>
<dbReference type="EMBL" id="JBFNQD010000009">
    <property type="protein sequence ID" value="MEW9308462.1"/>
    <property type="molecule type" value="Genomic_DNA"/>
</dbReference>
<keyword evidence="9" id="KW-1185">Reference proteome</keyword>
<evidence type="ECO:0000256" key="2">
    <source>
        <dbReference type="ARBA" id="ARBA00007928"/>
    </source>
</evidence>
<evidence type="ECO:0000256" key="7">
    <source>
        <dbReference type="SAM" id="Phobius"/>
    </source>
</evidence>